<sequence length="184" mass="19680">MSSIKAENAQLKVKLVANEQHIGIITKNIQNQFPYKGGTSYTRWGRNDCPNNNGTQLVYAGIVGGGSYGETGSGTNYLGLPHDPDQSPAISPLSSKEVVMLHMFGEPTISTPSVRSRLVTTFPAQFVMVILPTGGAFYIRWGRKDCPVVNGTNLVYSGIAGGGAWKETGGGTNYLCLPHDPDFA</sequence>
<dbReference type="EMBL" id="CAJPWZ010002780">
    <property type="protein sequence ID" value="CAG2245608.1"/>
    <property type="molecule type" value="Genomic_DNA"/>
</dbReference>
<proteinExistence type="predicted"/>
<name>A0A8S3UPK8_MYTED</name>
<dbReference type="Proteomes" id="UP000683360">
    <property type="component" value="Unassembled WGS sequence"/>
</dbReference>
<evidence type="ECO:0000313" key="1">
    <source>
        <dbReference type="EMBL" id="CAG2245608.1"/>
    </source>
</evidence>
<comment type="caution">
    <text evidence="1">The sequence shown here is derived from an EMBL/GenBank/DDBJ whole genome shotgun (WGS) entry which is preliminary data.</text>
</comment>
<gene>
    <name evidence="1" type="ORF">MEDL_57610</name>
</gene>
<keyword evidence="2" id="KW-1185">Reference proteome</keyword>
<protein>
    <submittedName>
        <fullName evidence="1">Uncharacterized protein</fullName>
    </submittedName>
</protein>
<evidence type="ECO:0000313" key="2">
    <source>
        <dbReference type="Proteomes" id="UP000683360"/>
    </source>
</evidence>
<dbReference type="AlphaFoldDB" id="A0A8S3UPK8"/>
<reference evidence="1" key="1">
    <citation type="submission" date="2021-03" db="EMBL/GenBank/DDBJ databases">
        <authorList>
            <person name="Bekaert M."/>
        </authorList>
    </citation>
    <scope>NUCLEOTIDE SEQUENCE</scope>
</reference>
<accession>A0A8S3UPK8</accession>
<organism evidence="1 2">
    <name type="scientific">Mytilus edulis</name>
    <name type="common">Blue mussel</name>
    <dbReference type="NCBI Taxonomy" id="6550"/>
    <lineage>
        <taxon>Eukaryota</taxon>
        <taxon>Metazoa</taxon>
        <taxon>Spiralia</taxon>
        <taxon>Lophotrochozoa</taxon>
        <taxon>Mollusca</taxon>
        <taxon>Bivalvia</taxon>
        <taxon>Autobranchia</taxon>
        <taxon>Pteriomorphia</taxon>
        <taxon>Mytilida</taxon>
        <taxon>Mytiloidea</taxon>
        <taxon>Mytilidae</taxon>
        <taxon>Mytilinae</taxon>
        <taxon>Mytilus</taxon>
    </lineage>
</organism>